<gene>
    <name evidence="3" type="ORF">LIER_03235</name>
</gene>
<dbReference type="EMBL" id="BAABME010000382">
    <property type="protein sequence ID" value="GAA0142304.1"/>
    <property type="molecule type" value="Genomic_DNA"/>
</dbReference>
<dbReference type="PROSITE" id="PS50192">
    <property type="entry name" value="T_SNARE"/>
    <property type="match status" value="1"/>
</dbReference>
<accession>A0AAV3NSD7</accession>
<keyword evidence="1" id="KW-0653">Protein transport</keyword>
<name>A0AAV3NSD7_LITER</name>
<proteinExistence type="predicted"/>
<keyword evidence="1" id="KW-0813">Transport</keyword>
<organism evidence="3 4">
    <name type="scientific">Lithospermum erythrorhizon</name>
    <name type="common">Purple gromwell</name>
    <name type="synonym">Lithospermum officinale var. erythrorhizon</name>
    <dbReference type="NCBI Taxonomy" id="34254"/>
    <lineage>
        <taxon>Eukaryota</taxon>
        <taxon>Viridiplantae</taxon>
        <taxon>Streptophyta</taxon>
        <taxon>Embryophyta</taxon>
        <taxon>Tracheophyta</taxon>
        <taxon>Spermatophyta</taxon>
        <taxon>Magnoliopsida</taxon>
        <taxon>eudicotyledons</taxon>
        <taxon>Gunneridae</taxon>
        <taxon>Pentapetalae</taxon>
        <taxon>asterids</taxon>
        <taxon>lamiids</taxon>
        <taxon>Boraginales</taxon>
        <taxon>Boraginaceae</taxon>
        <taxon>Boraginoideae</taxon>
        <taxon>Lithospermeae</taxon>
        <taxon>Lithospermum</taxon>
    </lineage>
</organism>
<protein>
    <recommendedName>
        <fullName evidence="2">t-SNARE coiled-coil homology domain-containing protein</fullName>
    </recommendedName>
</protein>
<feature type="domain" description="T-SNARE coiled-coil homology" evidence="2">
    <location>
        <begin position="16"/>
        <end position="78"/>
    </location>
</feature>
<dbReference type="GO" id="GO:0015031">
    <property type="term" value="P:protein transport"/>
    <property type="evidence" value="ECO:0007669"/>
    <property type="project" value="UniProtKB-KW"/>
</dbReference>
<evidence type="ECO:0000259" key="2">
    <source>
        <dbReference type="PROSITE" id="PS50192"/>
    </source>
</evidence>
<dbReference type="InterPro" id="IPR000727">
    <property type="entry name" value="T_SNARE_dom"/>
</dbReference>
<comment type="caution">
    <text evidence="3">The sequence shown here is derived from an EMBL/GenBank/DDBJ whole genome shotgun (WGS) entry which is preliminary data.</text>
</comment>
<dbReference type="AlphaFoldDB" id="A0AAV3NSD7"/>
<evidence type="ECO:0000313" key="3">
    <source>
        <dbReference type="EMBL" id="GAA0142304.1"/>
    </source>
</evidence>
<evidence type="ECO:0000313" key="4">
    <source>
        <dbReference type="Proteomes" id="UP001454036"/>
    </source>
</evidence>
<sequence>MEGSHSRYGPHIDYVDSYIPVMMTSMNTIGKQIASLKTLVEDMAKYIQRQEESLSYIAGKIHDHERHTQAAEASLKSLPPEEAPNTFKDALETHSTTPYQASTMPNGQPEKGVKTLCFSMNGTIPAT</sequence>
<keyword evidence="4" id="KW-1185">Reference proteome</keyword>
<evidence type="ECO:0000256" key="1">
    <source>
        <dbReference type="ARBA" id="ARBA00022927"/>
    </source>
</evidence>
<dbReference type="Proteomes" id="UP001454036">
    <property type="component" value="Unassembled WGS sequence"/>
</dbReference>
<reference evidence="3 4" key="1">
    <citation type="submission" date="2024-01" db="EMBL/GenBank/DDBJ databases">
        <title>The complete chloroplast genome sequence of Lithospermum erythrorhizon: insights into the phylogenetic relationship among Boraginaceae species and the maternal lineages of purple gromwells.</title>
        <authorList>
            <person name="Okada T."/>
            <person name="Watanabe K."/>
        </authorList>
    </citation>
    <scope>NUCLEOTIDE SEQUENCE [LARGE SCALE GENOMIC DNA]</scope>
</reference>